<evidence type="ECO:0000256" key="2">
    <source>
        <dbReference type="PROSITE-ProRule" id="PRU00023"/>
    </source>
</evidence>
<evidence type="ECO:0000259" key="4">
    <source>
        <dbReference type="PROSITE" id="PS50837"/>
    </source>
</evidence>
<dbReference type="OrthoDB" id="7464126at2759"/>
<gene>
    <name evidence="5" type="ORF">GALMADRAFT_146882</name>
</gene>
<keyword evidence="1" id="KW-0677">Repeat</keyword>
<sequence length="716" mass="80551">MPYSPYSLQRDLHHFLRPSFLCAYKFATFCPILVVPAVRIIQMNKQKPEESGSRISKRSHVPNLGATSADSSARSQVSAYQTMGHTFIGPFIGCTVGGNNNSNEILNASCDHQLQAIGRELRVIKDNKLEEKIRKWLSPPDSSKTCNEADEKRQVDTCSWFLEGGRFRDWEARPGFLWVQGKPGTGKTILCSAIINKLSEKNGLFGIAYFFFDRRDSQRDLQLHDKLMRSLIWQFSHQLDGIPTELANLYECTGDHHQPLVSQLQKVLLNILGGFPHVYIVIDALDECNSSNIERTLGWVKELVSDTPRKVKNLHMLVTSRPESDIEKVFEALDSHSIDVGEATSNQDIVKEIESVLTERADGSFRWVALQLAELGKCLSEDEIMRQMKDLPKGLDGIYRRMLKAIDGKYCTDAMTFLEWLLFSSRPMKVAEIADTITVDFSSQDQPAFKQSKRYRNPWDMLKRCSGLVTKSEGKYCFVKLSHFSVKEYLLSGHQKDFTISKEAAHLKIAKISVAYLLQFDSFEPLTRTSLRSSPLAQYAAKDWINHTIFGRMDPTLLTLILQLFTSETAPLTNWIRIYDIDGNKELSMDNARVHPPLYYASLAGLEEVSKHLVKNQADVNAQGGKHGTPLQAVSSRGHNTIVKLLLENGADAKARGRLNSKALKVASSRGHGMIVKLLLANGADVNAVVMDDVSDVTIQKLLQDAKEHQSLLMQF</sequence>
<dbReference type="PROSITE" id="PS50837">
    <property type="entry name" value="NACHT"/>
    <property type="match status" value="1"/>
</dbReference>
<accession>A0A067SAJ9</accession>
<name>A0A067SAJ9_GALM3</name>
<feature type="region of interest" description="Disordered" evidence="3">
    <location>
        <begin position="46"/>
        <end position="72"/>
    </location>
</feature>
<dbReference type="Gene3D" id="3.40.50.300">
    <property type="entry name" value="P-loop containing nucleotide triphosphate hydrolases"/>
    <property type="match status" value="1"/>
</dbReference>
<dbReference type="SUPFAM" id="SSF48403">
    <property type="entry name" value="Ankyrin repeat"/>
    <property type="match status" value="1"/>
</dbReference>
<dbReference type="InterPro" id="IPR002110">
    <property type="entry name" value="Ankyrin_rpt"/>
</dbReference>
<dbReference type="Proteomes" id="UP000027222">
    <property type="component" value="Unassembled WGS sequence"/>
</dbReference>
<dbReference type="STRING" id="685588.A0A067SAJ9"/>
<dbReference type="AlphaFoldDB" id="A0A067SAJ9"/>
<dbReference type="Pfam" id="PF22939">
    <property type="entry name" value="WHD_GPIID"/>
    <property type="match status" value="1"/>
</dbReference>
<dbReference type="PANTHER" id="PTHR10039:SF16">
    <property type="entry name" value="GPI INOSITOL-DEACYLASE"/>
    <property type="match status" value="1"/>
</dbReference>
<feature type="repeat" description="ANK" evidence="2">
    <location>
        <begin position="659"/>
        <end position="691"/>
    </location>
</feature>
<dbReference type="PANTHER" id="PTHR10039">
    <property type="entry name" value="AMELOGENIN"/>
    <property type="match status" value="1"/>
</dbReference>
<organism evidence="5 6">
    <name type="scientific">Galerina marginata (strain CBS 339.88)</name>
    <dbReference type="NCBI Taxonomy" id="685588"/>
    <lineage>
        <taxon>Eukaryota</taxon>
        <taxon>Fungi</taxon>
        <taxon>Dikarya</taxon>
        <taxon>Basidiomycota</taxon>
        <taxon>Agaricomycotina</taxon>
        <taxon>Agaricomycetes</taxon>
        <taxon>Agaricomycetidae</taxon>
        <taxon>Agaricales</taxon>
        <taxon>Agaricineae</taxon>
        <taxon>Strophariaceae</taxon>
        <taxon>Galerina</taxon>
    </lineage>
</organism>
<dbReference type="SMART" id="SM00248">
    <property type="entry name" value="ANK"/>
    <property type="match status" value="3"/>
</dbReference>
<dbReference type="InterPro" id="IPR054471">
    <property type="entry name" value="GPIID_WHD"/>
</dbReference>
<reference evidence="6" key="1">
    <citation type="journal article" date="2014" name="Proc. Natl. Acad. Sci. U.S.A.">
        <title>Extensive sampling of basidiomycete genomes demonstrates inadequacy of the white-rot/brown-rot paradigm for wood decay fungi.</title>
        <authorList>
            <person name="Riley R."/>
            <person name="Salamov A.A."/>
            <person name="Brown D.W."/>
            <person name="Nagy L.G."/>
            <person name="Floudas D."/>
            <person name="Held B.W."/>
            <person name="Levasseur A."/>
            <person name="Lombard V."/>
            <person name="Morin E."/>
            <person name="Otillar R."/>
            <person name="Lindquist E.A."/>
            <person name="Sun H."/>
            <person name="LaButti K.M."/>
            <person name="Schmutz J."/>
            <person name="Jabbour D."/>
            <person name="Luo H."/>
            <person name="Baker S.E."/>
            <person name="Pisabarro A.G."/>
            <person name="Walton J.D."/>
            <person name="Blanchette R.A."/>
            <person name="Henrissat B."/>
            <person name="Martin F."/>
            <person name="Cullen D."/>
            <person name="Hibbett D.S."/>
            <person name="Grigoriev I.V."/>
        </authorList>
    </citation>
    <scope>NUCLEOTIDE SEQUENCE [LARGE SCALE GENOMIC DNA]</scope>
    <source>
        <strain evidence="6">CBS 339.88</strain>
    </source>
</reference>
<dbReference type="Pfam" id="PF24883">
    <property type="entry name" value="NPHP3_N"/>
    <property type="match status" value="1"/>
</dbReference>
<dbReference type="EMBL" id="KL142412">
    <property type="protein sequence ID" value="KDR67891.1"/>
    <property type="molecule type" value="Genomic_DNA"/>
</dbReference>
<dbReference type="InterPro" id="IPR027417">
    <property type="entry name" value="P-loop_NTPase"/>
</dbReference>
<dbReference type="Pfam" id="PF12796">
    <property type="entry name" value="Ank_2"/>
    <property type="match status" value="1"/>
</dbReference>
<dbReference type="SUPFAM" id="SSF52540">
    <property type="entry name" value="P-loop containing nucleoside triphosphate hydrolases"/>
    <property type="match status" value="1"/>
</dbReference>
<dbReference type="InterPro" id="IPR056884">
    <property type="entry name" value="NPHP3-like_N"/>
</dbReference>
<feature type="domain" description="NACHT" evidence="4">
    <location>
        <begin position="175"/>
        <end position="327"/>
    </location>
</feature>
<dbReference type="PROSITE" id="PS50297">
    <property type="entry name" value="ANK_REP_REGION"/>
    <property type="match status" value="2"/>
</dbReference>
<dbReference type="InterPro" id="IPR007111">
    <property type="entry name" value="NACHT_NTPase"/>
</dbReference>
<dbReference type="PROSITE" id="PS50088">
    <property type="entry name" value="ANK_REPEAT"/>
    <property type="match status" value="2"/>
</dbReference>
<dbReference type="Gene3D" id="1.25.40.20">
    <property type="entry name" value="Ankyrin repeat-containing domain"/>
    <property type="match status" value="1"/>
</dbReference>
<evidence type="ECO:0000256" key="3">
    <source>
        <dbReference type="SAM" id="MobiDB-lite"/>
    </source>
</evidence>
<proteinExistence type="predicted"/>
<dbReference type="InterPro" id="IPR036770">
    <property type="entry name" value="Ankyrin_rpt-contain_sf"/>
</dbReference>
<protein>
    <recommendedName>
        <fullName evidence="4">NACHT domain-containing protein</fullName>
    </recommendedName>
</protein>
<keyword evidence="2" id="KW-0040">ANK repeat</keyword>
<keyword evidence="6" id="KW-1185">Reference proteome</keyword>
<dbReference type="HOGENOM" id="CLU_000288_34_23_1"/>
<feature type="repeat" description="ANK" evidence="2">
    <location>
        <begin position="626"/>
        <end position="658"/>
    </location>
</feature>
<evidence type="ECO:0000313" key="5">
    <source>
        <dbReference type="EMBL" id="KDR67891.1"/>
    </source>
</evidence>
<evidence type="ECO:0000256" key="1">
    <source>
        <dbReference type="ARBA" id="ARBA00022737"/>
    </source>
</evidence>
<evidence type="ECO:0000313" key="6">
    <source>
        <dbReference type="Proteomes" id="UP000027222"/>
    </source>
</evidence>